<evidence type="ECO:0000256" key="7">
    <source>
        <dbReference type="ARBA" id="ARBA00023098"/>
    </source>
</evidence>
<accession>A0A809VN08</accession>
<feature type="transmembrane region" description="Helical" evidence="10">
    <location>
        <begin position="146"/>
        <end position="169"/>
    </location>
</feature>
<evidence type="ECO:0000256" key="6">
    <source>
        <dbReference type="ARBA" id="ARBA00022989"/>
    </source>
</evidence>
<dbReference type="EC" id="2.3.1.-" evidence="10"/>
<keyword evidence="3 10" id="KW-0808">Transferase</keyword>
<evidence type="ECO:0000256" key="1">
    <source>
        <dbReference type="ARBA" id="ARBA00004141"/>
    </source>
</evidence>
<evidence type="ECO:0000256" key="2">
    <source>
        <dbReference type="ARBA" id="ARBA00022516"/>
    </source>
</evidence>
<evidence type="ECO:0000256" key="5">
    <source>
        <dbReference type="ARBA" id="ARBA00022832"/>
    </source>
</evidence>
<keyword evidence="2 10" id="KW-0444">Lipid biosynthesis</keyword>
<dbReference type="GO" id="GO:0019367">
    <property type="term" value="P:fatty acid elongation, saturated fatty acid"/>
    <property type="evidence" value="ECO:0007669"/>
    <property type="project" value="TreeGrafter"/>
</dbReference>
<dbReference type="InterPro" id="IPR002076">
    <property type="entry name" value="ELO_fam"/>
</dbReference>
<evidence type="ECO:0000256" key="3">
    <source>
        <dbReference type="ARBA" id="ARBA00022679"/>
    </source>
</evidence>
<keyword evidence="9 10" id="KW-0275">Fatty acid biosynthesis</keyword>
<proteinExistence type="evidence at transcript level"/>
<dbReference type="PANTHER" id="PTHR11157">
    <property type="entry name" value="FATTY ACID ACYL TRANSFERASE-RELATED"/>
    <property type="match status" value="1"/>
</dbReference>
<dbReference type="Pfam" id="PF01151">
    <property type="entry name" value="ELO"/>
    <property type="match status" value="1"/>
</dbReference>
<comment type="caution">
    <text evidence="10">Lacks conserved residue(s) required for the propagation of feature annotation.</text>
</comment>
<gene>
    <name evidence="11" type="primary">elo-1</name>
</gene>
<name>A0A809VN08_9STRA</name>
<feature type="transmembrane region" description="Helical" evidence="10">
    <location>
        <begin position="65"/>
        <end position="85"/>
    </location>
</feature>
<evidence type="ECO:0000256" key="9">
    <source>
        <dbReference type="ARBA" id="ARBA00023160"/>
    </source>
</evidence>
<feature type="transmembrane region" description="Helical" evidence="10">
    <location>
        <begin position="349"/>
        <end position="367"/>
    </location>
</feature>
<dbReference type="GO" id="GO:0034625">
    <property type="term" value="P:fatty acid elongation, monounsaturated fatty acid"/>
    <property type="evidence" value="ECO:0007669"/>
    <property type="project" value="TreeGrafter"/>
</dbReference>
<feature type="transmembrane region" description="Helical" evidence="10">
    <location>
        <begin position="113"/>
        <end position="134"/>
    </location>
</feature>
<comment type="subcellular location">
    <subcellularLocation>
        <location evidence="1">Membrane</location>
        <topology evidence="1">Multi-pass membrane protein</topology>
    </subcellularLocation>
</comment>
<dbReference type="GO" id="GO:0005789">
    <property type="term" value="C:endoplasmic reticulum membrane"/>
    <property type="evidence" value="ECO:0007669"/>
    <property type="project" value="TreeGrafter"/>
</dbReference>
<dbReference type="PANTHER" id="PTHR11157:SF17">
    <property type="entry name" value="ELONGATION OF VERY LONG CHAIN FATTY ACIDS PROTEIN 6"/>
    <property type="match status" value="1"/>
</dbReference>
<evidence type="ECO:0000313" key="11">
    <source>
        <dbReference type="EMBL" id="BCB67643.1"/>
    </source>
</evidence>
<keyword evidence="7 10" id="KW-0443">Lipid metabolism</keyword>
<dbReference type="GO" id="GO:0034626">
    <property type="term" value="P:fatty acid elongation, polyunsaturated fatty acid"/>
    <property type="evidence" value="ECO:0007669"/>
    <property type="project" value="TreeGrafter"/>
</dbReference>
<dbReference type="AlphaFoldDB" id="A0A809VN08"/>
<keyword evidence="5 10" id="KW-0276">Fatty acid metabolism</keyword>
<feature type="transmembrane region" description="Helical" evidence="10">
    <location>
        <begin position="279"/>
        <end position="301"/>
    </location>
</feature>
<organism evidence="11">
    <name type="scientific">Parietichytrium sp</name>
    <dbReference type="NCBI Taxonomy" id="1689869"/>
    <lineage>
        <taxon>Eukaryota</taxon>
        <taxon>Sar</taxon>
        <taxon>Stramenopiles</taxon>
        <taxon>Bigyra</taxon>
        <taxon>Labyrinthulomycetes</taxon>
        <taxon>Thraustochytrida</taxon>
        <taxon>Thraustochytriidae</taxon>
        <taxon>Parietichytrium</taxon>
    </lineage>
</organism>
<dbReference type="GO" id="GO:0042761">
    <property type="term" value="P:very long-chain fatty acid biosynthetic process"/>
    <property type="evidence" value="ECO:0007669"/>
    <property type="project" value="TreeGrafter"/>
</dbReference>
<keyword evidence="8 10" id="KW-0472">Membrane</keyword>
<keyword evidence="6 10" id="KW-1133">Transmembrane helix</keyword>
<dbReference type="GO" id="GO:0030148">
    <property type="term" value="P:sphingolipid biosynthetic process"/>
    <property type="evidence" value="ECO:0007669"/>
    <property type="project" value="TreeGrafter"/>
</dbReference>
<protein>
    <recommendedName>
        <fullName evidence="10">Elongation of fatty acids protein</fullName>
        <ecNumber evidence="10">2.3.1.-</ecNumber>
    </recommendedName>
</protein>
<evidence type="ECO:0000256" key="10">
    <source>
        <dbReference type="RuleBase" id="RU361115"/>
    </source>
</evidence>
<feature type="transmembrane region" description="Helical" evidence="10">
    <location>
        <begin position="228"/>
        <end position="245"/>
    </location>
</feature>
<dbReference type="GO" id="GO:0009922">
    <property type="term" value="F:fatty acid elongase activity"/>
    <property type="evidence" value="ECO:0007669"/>
    <property type="project" value="InterPro"/>
</dbReference>
<sequence length="379" mass="42259">MSTRAPKVVKSSGSNLFEAKDVADACGVLGAKPGKLIYETNGENAQMSEEALKAIKLAKKAKSDWAVKVYTLFCLSFGAAMWASFQDMIPVMSWERMSLESVLWVSDSLADNIHVPFFLSALYVVTVFGIQAAMKDRKAFDLRTALAVWSMGLAVFSIVGSLRTVPALFKMLSSRGVYHVLCEDTRYEWLVGEPAGAWTVLFIYSKVPELVDTLFIVLRKSKLITLHWYHHITVMLFCWHSFATLCMNGVIFAAMNLTVHAFMYFFYALTALGYRPTKYAMGITLIQILQMVVGTAVTVYVNVQQRLGSVSLESTNGDWLNVTWDKFSPAETGSGTCETVHPASALSGLAMYASYLWLFCTFFYYTYFAKSKSTKAKAE</sequence>
<evidence type="ECO:0000256" key="4">
    <source>
        <dbReference type="ARBA" id="ARBA00022692"/>
    </source>
</evidence>
<comment type="similarity">
    <text evidence="10">Belongs to the ELO family.</text>
</comment>
<comment type="catalytic activity">
    <reaction evidence="10">
        <text>an acyl-CoA + malonyl-CoA + H(+) = a 3-oxoacyl-CoA + CO2 + CoA</text>
        <dbReference type="Rhea" id="RHEA:50252"/>
        <dbReference type="ChEBI" id="CHEBI:15378"/>
        <dbReference type="ChEBI" id="CHEBI:16526"/>
        <dbReference type="ChEBI" id="CHEBI:57287"/>
        <dbReference type="ChEBI" id="CHEBI:57384"/>
        <dbReference type="ChEBI" id="CHEBI:58342"/>
        <dbReference type="ChEBI" id="CHEBI:90726"/>
    </reaction>
    <physiologicalReaction direction="left-to-right" evidence="10">
        <dbReference type="Rhea" id="RHEA:50253"/>
    </physiologicalReaction>
</comment>
<reference evidence="11" key="1">
    <citation type="submission" date="2020-03" db="EMBL/GenBank/DDBJ databases">
        <title>A novel DHA synthesis system in thraustochytrids and its modification to produce EPA and n-3DPA.</title>
        <authorList>
            <person name="Ishibashi Y."/>
            <person name="Goda H."/>
            <person name="Hamaguchi R."/>
            <person name="Sakaguchi K."/>
            <person name="Sekiguchi T."/>
            <person name="Ishiwata Y."/>
            <person name="Okita Y."/>
            <person name="Mochinaga S."/>
            <person name="Ikeuchi S."/>
            <person name="Mizoguchi T."/>
            <person name="Mori K."/>
            <person name="Tashiro K."/>
            <person name="Okino N."/>
            <person name="Honda D."/>
            <person name="Hayashi M."/>
            <person name="Ito M."/>
        </authorList>
    </citation>
    <scope>NUCLEOTIDE SEQUENCE</scope>
    <source>
        <strain evidence="11">SEK358</strain>
    </source>
</reference>
<evidence type="ECO:0000256" key="8">
    <source>
        <dbReference type="ARBA" id="ARBA00023136"/>
    </source>
</evidence>
<feature type="transmembrane region" description="Helical" evidence="10">
    <location>
        <begin position="251"/>
        <end position="272"/>
    </location>
</feature>
<dbReference type="EMBL" id="LC530191">
    <property type="protein sequence ID" value="BCB67643.1"/>
    <property type="molecule type" value="mRNA"/>
</dbReference>
<feature type="transmembrane region" description="Helical" evidence="10">
    <location>
        <begin position="189"/>
        <end position="207"/>
    </location>
</feature>
<keyword evidence="4 10" id="KW-0812">Transmembrane</keyword>